<keyword evidence="2" id="KW-0808">Transferase</keyword>
<feature type="domain" description="Glycosyltransferase N-terminal" evidence="3">
    <location>
        <begin position="5"/>
        <end position="40"/>
    </location>
</feature>
<dbReference type="Proteomes" id="UP001058974">
    <property type="component" value="Chromosome 1"/>
</dbReference>
<dbReference type="SUPFAM" id="SSF53756">
    <property type="entry name" value="UDP-Glycosyltransferase/glycogen phosphorylase"/>
    <property type="match status" value="1"/>
</dbReference>
<dbReference type="InterPro" id="IPR002213">
    <property type="entry name" value="UDP_glucos_trans"/>
</dbReference>
<dbReference type="EMBL" id="JAMSHJ010000001">
    <property type="protein sequence ID" value="KAI5442796.1"/>
    <property type="molecule type" value="Genomic_DNA"/>
</dbReference>
<dbReference type="Gramene" id="Psat01G0171800-T1">
    <property type="protein sequence ID" value="KAI5442796.1"/>
    <property type="gene ID" value="KIW84_011718"/>
</dbReference>
<dbReference type="Pfam" id="PF26168">
    <property type="entry name" value="Glyco_transf_N"/>
    <property type="match status" value="1"/>
</dbReference>
<dbReference type="OrthoDB" id="5835829at2759"/>
<evidence type="ECO:0000313" key="4">
    <source>
        <dbReference type="EMBL" id="KAI5442796.1"/>
    </source>
</evidence>
<comment type="similarity">
    <text evidence="1">Belongs to the UDP-glycosyltransferase family.</text>
</comment>
<evidence type="ECO:0000256" key="2">
    <source>
        <dbReference type="ARBA" id="ARBA00022679"/>
    </source>
</evidence>
<proteinExistence type="inferred from homology"/>
<evidence type="ECO:0000313" key="5">
    <source>
        <dbReference type="Proteomes" id="UP001058974"/>
    </source>
</evidence>
<dbReference type="FunFam" id="3.40.50.2000:FF:000061">
    <property type="entry name" value="UDP-glycosyltransferase 83A1"/>
    <property type="match status" value="1"/>
</dbReference>
<dbReference type="GO" id="GO:0080043">
    <property type="term" value="F:quercetin 3-O-glucosyltransferase activity"/>
    <property type="evidence" value="ECO:0007669"/>
    <property type="project" value="TreeGrafter"/>
</dbReference>
<dbReference type="PANTHER" id="PTHR11926">
    <property type="entry name" value="GLUCOSYL/GLUCURONOSYL TRANSFERASES"/>
    <property type="match status" value="1"/>
</dbReference>
<dbReference type="CDD" id="cd03784">
    <property type="entry name" value="GT1_Gtf-like"/>
    <property type="match status" value="1"/>
</dbReference>
<dbReference type="GO" id="GO:0080044">
    <property type="term" value="F:quercetin 7-O-glucosyltransferase activity"/>
    <property type="evidence" value="ECO:0007669"/>
    <property type="project" value="TreeGrafter"/>
</dbReference>
<evidence type="ECO:0000259" key="3">
    <source>
        <dbReference type="Pfam" id="PF26168"/>
    </source>
</evidence>
<dbReference type="AlphaFoldDB" id="A0A9D5BFR3"/>
<organism evidence="4 5">
    <name type="scientific">Pisum sativum</name>
    <name type="common">Garden pea</name>
    <name type="synonym">Lathyrus oleraceus</name>
    <dbReference type="NCBI Taxonomy" id="3888"/>
    <lineage>
        <taxon>Eukaryota</taxon>
        <taxon>Viridiplantae</taxon>
        <taxon>Streptophyta</taxon>
        <taxon>Embryophyta</taxon>
        <taxon>Tracheophyta</taxon>
        <taxon>Spermatophyta</taxon>
        <taxon>Magnoliopsida</taxon>
        <taxon>eudicotyledons</taxon>
        <taxon>Gunneridae</taxon>
        <taxon>Pentapetalae</taxon>
        <taxon>rosids</taxon>
        <taxon>fabids</taxon>
        <taxon>Fabales</taxon>
        <taxon>Fabaceae</taxon>
        <taxon>Papilionoideae</taxon>
        <taxon>50 kb inversion clade</taxon>
        <taxon>NPAAA clade</taxon>
        <taxon>Hologalegina</taxon>
        <taxon>IRL clade</taxon>
        <taxon>Fabeae</taxon>
        <taxon>Lathyrus</taxon>
    </lineage>
</organism>
<keyword evidence="5" id="KW-1185">Reference proteome</keyword>
<sequence length="462" mass="52458">MSIPTVLVLPFPAQGHVNPLMNLSKKLVKNGCKVIFVNTDFNHKLLMSTMKKQQQLDDSFNGALKLVSVPDGLSHEEDRTDFAKLCEAMLNTMPNMLENLIKDICLNDDCRISCIVADVNMGWGLNVGSKFGINGALFWSSAAAMFALVYNIPKLIEDAITDSNGLSATKKVFQLSPNMPMMDTEALVWSNVAADSISLKKVFNYIKHCSHTTSLSNWWLCNTTYELEPRPLSFLPKLLPIGPLLNNYENKSEKESIGQFWEEDLSCMSWLDQQEINSVVYVAFGSFSFTLFDKNQFKELALGLDLTNRHFLWVVRDQDQDSNKMMKFPSEFKGYKGKIVKWAPQQKVLSHPSIACFISHCGWNSTLEGLSNGVPFLCWPYFSDQFYDKTYICEELKVGLGFEKDENGLVLSEEIKKKVDQMLGDENIRLRSMEIKKKVMRNLAQGGGSSENFNRFVEWLKE</sequence>
<comment type="caution">
    <text evidence="4">The sequence shown here is derived from an EMBL/GenBank/DDBJ whole genome shotgun (WGS) entry which is preliminary data.</text>
</comment>
<dbReference type="InterPro" id="IPR058980">
    <property type="entry name" value="Glyco_transf_N"/>
</dbReference>
<evidence type="ECO:0000256" key="1">
    <source>
        <dbReference type="ARBA" id="ARBA00009995"/>
    </source>
</evidence>
<protein>
    <recommendedName>
        <fullName evidence="3">Glycosyltransferase N-terminal domain-containing protein</fullName>
    </recommendedName>
</protein>
<dbReference type="PANTHER" id="PTHR11926:SF1530">
    <property type="entry name" value="EF-HAND DOMAIN-CONTAINING PROTEIN"/>
    <property type="match status" value="1"/>
</dbReference>
<dbReference type="Pfam" id="PF00201">
    <property type="entry name" value="UDPGT"/>
    <property type="match status" value="1"/>
</dbReference>
<reference evidence="4 5" key="1">
    <citation type="journal article" date="2022" name="Nat. Genet.">
        <title>Improved pea reference genome and pan-genome highlight genomic features and evolutionary characteristics.</title>
        <authorList>
            <person name="Yang T."/>
            <person name="Liu R."/>
            <person name="Luo Y."/>
            <person name="Hu S."/>
            <person name="Wang D."/>
            <person name="Wang C."/>
            <person name="Pandey M.K."/>
            <person name="Ge S."/>
            <person name="Xu Q."/>
            <person name="Li N."/>
            <person name="Li G."/>
            <person name="Huang Y."/>
            <person name="Saxena R.K."/>
            <person name="Ji Y."/>
            <person name="Li M."/>
            <person name="Yan X."/>
            <person name="He Y."/>
            <person name="Liu Y."/>
            <person name="Wang X."/>
            <person name="Xiang C."/>
            <person name="Varshney R.K."/>
            <person name="Ding H."/>
            <person name="Gao S."/>
            <person name="Zong X."/>
        </authorList>
    </citation>
    <scope>NUCLEOTIDE SEQUENCE [LARGE SCALE GENOMIC DNA]</scope>
    <source>
        <strain evidence="4 5">cv. Zhongwan 6</strain>
    </source>
</reference>
<dbReference type="Gene3D" id="3.40.50.2000">
    <property type="entry name" value="Glycogen Phosphorylase B"/>
    <property type="match status" value="2"/>
</dbReference>
<dbReference type="FunFam" id="3.40.50.2000:FF:000108">
    <property type="entry name" value="UDP-glycosyltransferase 83A1"/>
    <property type="match status" value="1"/>
</dbReference>
<name>A0A9D5BFR3_PEA</name>
<accession>A0A9D5BFR3</accession>
<gene>
    <name evidence="4" type="ORF">KIW84_011718</name>
</gene>